<reference evidence="1" key="1">
    <citation type="journal article" date="2016" name="Sci. Rep.">
        <title>SXT/R391 integrative and conjugative elements in Proteus species reveal abundant genetic diversity and multidrug resistance.</title>
        <authorList>
            <person name="Li X."/>
            <person name="Du Y."/>
            <person name="Du P."/>
            <person name="Dai H."/>
            <person name="Fang Y."/>
            <person name="Li Z."/>
            <person name="Lv N."/>
            <person name="Zhu B."/>
            <person name="Kan B."/>
            <person name="Wang D."/>
        </authorList>
    </citation>
    <scope>NUCLEOTIDE SEQUENCE</scope>
    <source>
        <strain evidence="1">TJ3300</strain>
    </source>
</reference>
<protein>
    <submittedName>
        <fullName evidence="1">Uncharacterized protein</fullName>
    </submittedName>
</protein>
<proteinExistence type="predicted"/>
<sequence>MTAFQLEVAKVKLFGFFSLSWLHESYVMYKMVLMGYKFTQRVALLLNSMELNQEATI</sequence>
<dbReference type="EMBL" id="KX243415">
    <property type="protein sequence ID" value="APO17743.1"/>
    <property type="molecule type" value="Genomic_DNA"/>
</dbReference>
<name>A0A1L5JQK7_PROMI</name>
<accession>A0A1L5JQK7</accession>
<dbReference type="AlphaFoldDB" id="A0A1L5JQK7"/>
<evidence type="ECO:0000313" key="1">
    <source>
        <dbReference type="EMBL" id="APO17743.1"/>
    </source>
</evidence>
<organism evidence="1">
    <name type="scientific">Proteus mirabilis</name>
    <dbReference type="NCBI Taxonomy" id="584"/>
    <lineage>
        <taxon>Bacteria</taxon>
        <taxon>Pseudomonadati</taxon>
        <taxon>Pseudomonadota</taxon>
        <taxon>Gammaproteobacteria</taxon>
        <taxon>Enterobacterales</taxon>
        <taxon>Morganellaceae</taxon>
        <taxon>Proteus</taxon>
    </lineage>
</organism>